<organism evidence="2 3">
    <name type="scientific">Anopheles maculatus</name>
    <dbReference type="NCBI Taxonomy" id="74869"/>
    <lineage>
        <taxon>Eukaryota</taxon>
        <taxon>Metazoa</taxon>
        <taxon>Ecdysozoa</taxon>
        <taxon>Arthropoda</taxon>
        <taxon>Hexapoda</taxon>
        <taxon>Insecta</taxon>
        <taxon>Pterygota</taxon>
        <taxon>Neoptera</taxon>
        <taxon>Endopterygota</taxon>
        <taxon>Diptera</taxon>
        <taxon>Nematocera</taxon>
        <taxon>Culicoidea</taxon>
        <taxon>Culicidae</taxon>
        <taxon>Anophelinae</taxon>
        <taxon>Anopheles</taxon>
        <taxon>Anopheles maculatus group</taxon>
    </lineage>
</organism>
<reference evidence="2" key="2">
    <citation type="submission" date="2020-05" db="UniProtKB">
        <authorList>
            <consortium name="EnsemblMetazoa"/>
        </authorList>
    </citation>
    <scope>IDENTIFICATION</scope>
    <source>
        <strain evidence="2">maculatus3</strain>
    </source>
</reference>
<keyword evidence="3" id="KW-1185">Reference proteome</keyword>
<dbReference type="VEuPathDB" id="VectorBase:AMAM000583"/>
<feature type="region of interest" description="Disordered" evidence="1">
    <location>
        <begin position="1"/>
        <end position="27"/>
    </location>
</feature>
<evidence type="ECO:0000313" key="2">
    <source>
        <dbReference type="EnsemblMetazoa" id="AMAM000583-PA"/>
    </source>
</evidence>
<dbReference type="AlphaFoldDB" id="A0A182S6E9"/>
<protein>
    <submittedName>
        <fullName evidence="2">Uncharacterized protein</fullName>
    </submittedName>
</protein>
<accession>A0A182S6E9</accession>
<dbReference type="Proteomes" id="UP000075901">
    <property type="component" value="Unassembled WGS sequence"/>
</dbReference>
<reference evidence="3" key="1">
    <citation type="submission" date="2013-09" db="EMBL/GenBank/DDBJ databases">
        <title>The Genome Sequence of Anopheles maculatus species B.</title>
        <authorList>
            <consortium name="The Broad Institute Genomics Platform"/>
            <person name="Neafsey D.E."/>
            <person name="Besansky N."/>
            <person name="Howell P."/>
            <person name="Walton C."/>
            <person name="Young S.K."/>
            <person name="Zeng Q."/>
            <person name="Gargeya S."/>
            <person name="Fitzgerald M."/>
            <person name="Haas B."/>
            <person name="Abouelleil A."/>
            <person name="Allen A.W."/>
            <person name="Alvarado L."/>
            <person name="Arachchi H.M."/>
            <person name="Berlin A.M."/>
            <person name="Chapman S.B."/>
            <person name="Gainer-Dewar J."/>
            <person name="Goldberg J."/>
            <person name="Griggs A."/>
            <person name="Gujja S."/>
            <person name="Hansen M."/>
            <person name="Howarth C."/>
            <person name="Imamovic A."/>
            <person name="Ireland A."/>
            <person name="Larimer J."/>
            <person name="McCowan C."/>
            <person name="Murphy C."/>
            <person name="Pearson M."/>
            <person name="Poon T.W."/>
            <person name="Priest M."/>
            <person name="Roberts A."/>
            <person name="Saif S."/>
            <person name="Shea T."/>
            <person name="Sisk P."/>
            <person name="Sykes S."/>
            <person name="Wortman J."/>
            <person name="Nusbaum C."/>
            <person name="Birren B."/>
        </authorList>
    </citation>
    <scope>NUCLEOTIDE SEQUENCE [LARGE SCALE GENOMIC DNA]</scope>
    <source>
        <strain evidence="3">maculatus3</strain>
    </source>
</reference>
<dbReference type="EnsemblMetazoa" id="AMAM000583-RA">
    <property type="protein sequence ID" value="AMAM000583-PA"/>
    <property type="gene ID" value="AMAM000583"/>
</dbReference>
<evidence type="ECO:0000313" key="3">
    <source>
        <dbReference type="Proteomes" id="UP000075901"/>
    </source>
</evidence>
<evidence type="ECO:0000256" key="1">
    <source>
        <dbReference type="SAM" id="MobiDB-lite"/>
    </source>
</evidence>
<name>A0A182S6E9_9DIPT</name>
<sequence length="143" mass="15180">MASSHYHQGIAHNVPSSPNNGASHAPAMHSYNPYTVGNGANGGNGAPMYNGNGNGSHSYMSNGVRDMGSMGASNGYNSGNAQYPYGNTYMHRGNMPAIHPSDRHALDLAGSREQRGSAFELYRKPQLGTMVGHHHNIRDDGPT</sequence>
<proteinExistence type="predicted"/>